<dbReference type="InterPro" id="IPR046824">
    <property type="entry name" value="Mss51-like_C"/>
</dbReference>
<dbReference type="PANTHER" id="PTHR47570:SF2">
    <property type="entry name" value="MYND-TYPE DOMAIN-CONTAINING PROTEIN"/>
    <property type="match status" value="1"/>
</dbReference>
<evidence type="ECO:0000313" key="3">
    <source>
        <dbReference type="Proteomes" id="UP000436088"/>
    </source>
</evidence>
<protein>
    <submittedName>
        <fullName evidence="2">RNA-binding family protein</fullName>
    </submittedName>
</protein>
<dbReference type="Pfam" id="PF20179">
    <property type="entry name" value="MSS51_C"/>
    <property type="match status" value="1"/>
</dbReference>
<keyword evidence="3" id="KW-1185">Reference proteome</keyword>
<feature type="domain" description="Mitochondrial splicing suppressor 51-like C-terminal" evidence="1">
    <location>
        <begin position="107"/>
        <end position="262"/>
    </location>
</feature>
<accession>A0A6A3A7S3</accession>
<gene>
    <name evidence="2" type="ORF">F3Y22_tig00110556pilonHSYRG00067</name>
</gene>
<dbReference type="EMBL" id="VEPZ02001028">
    <property type="protein sequence ID" value="KAE8700470.1"/>
    <property type="molecule type" value="Genomic_DNA"/>
</dbReference>
<dbReference type="PANTHER" id="PTHR47570">
    <property type="entry name" value="ZINC ION BINDING PROTEIN"/>
    <property type="match status" value="1"/>
</dbReference>
<comment type="caution">
    <text evidence="2">The sequence shown here is derived from an EMBL/GenBank/DDBJ whole genome shotgun (WGS) entry which is preliminary data.</text>
</comment>
<evidence type="ECO:0000313" key="2">
    <source>
        <dbReference type="EMBL" id="KAE8700470.1"/>
    </source>
</evidence>
<proteinExistence type="predicted"/>
<organism evidence="2 3">
    <name type="scientific">Hibiscus syriacus</name>
    <name type="common">Rose of Sharon</name>
    <dbReference type="NCBI Taxonomy" id="106335"/>
    <lineage>
        <taxon>Eukaryota</taxon>
        <taxon>Viridiplantae</taxon>
        <taxon>Streptophyta</taxon>
        <taxon>Embryophyta</taxon>
        <taxon>Tracheophyta</taxon>
        <taxon>Spermatophyta</taxon>
        <taxon>Magnoliopsida</taxon>
        <taxon>eudicotyledons</taxon>
        <taxon>Gunneridae</taxon>
        <taxon>Pentapetalae</taxon>
        <taxon>rosids</taxon>
        <taxon>malvids</taxon>
        <taxon>Malvales</taxon>
        <taxon>Malvaceae</taxon>
        <taxon>Malvoideae</taxon>
        <taxon>Hibiscus</taxon>
    </lineage>
</organism>
<name>A0A6A3A7S3_HIBSY</name>
<evidence type="ECO:0000259" key="1">
    <source>
        <dbReference type="Pfam" id="PF20179"/>
    </source>
</evidence>
<dbReference type="AlphaFoldDB" id="A0A6A3A7S3"/>
<dbReference type="Proteomes" id="UP000436088">
    <property type="component" value="Unassembled WGS sequence"/>
</dbReference>
<reference evidence="2" key="1">
    <citation type="submission" date="2019-09" db="EMBL/GenBank/DDBJ databases">
        <title>Draft genome information of white flower Hibiscus syriacus.</title>
        <authorList>
            <person name="Kim Y.-M."/>
        </authorList>
    </citation>
    <scope>NUCLEOTIDE SEQUENCE [LARGE SCALE GENOMIC DNA]</scope>
    <source>
        <strain evidence="2">YM2019G1</strain>
    </source>
</reference>
<sequence length="282" mass="31204">MKIFMFPCSADQPCKWLESLGIHQKGMWRMKCSCYSHCPFGLLPVKGGLWDSWGGLDEEEYPGDLPFRNQLRDGISSPILLSCWSEYYNLRSLPLSSPIADILSHSLTIYYILTALSINSKNLLLKEKEVIVTYLGPEGEMDWMPASGIIQTVMIGPEVPTNLSGTTSGISSRFRVKLVRGVYQEEATYLPSPHVIVALNCALDRYSNWGGALDLIKAIGVPAFFTEQSEILCANAKQVLRGAGLRITHPVTPNPFRSPVKNNNSSTNLHSYSNGFVLGVNT</sequence>